<dbReference type="GO" id="GO:0071555">
    <property type="term" value="P:cell wall organization"/>
    <property type="evidence" value="ECO:0007669"/>
    <property type="project" value="UniProtKB-KW"/>
</dbReference>
<evidence type="ECO:0000256" key="9">
    <source>
        <dbReference type="RuleBase" id="RU361169"/>
    </source>
</evidence>
<evidence type="ECO:0000256" key="5">
    <source>
        <dbReference type="ARBA" id="ARBA00022801"/>
    </source>
</evidence>
<protein>
    <recommendedName>
        <fullName evidence="12">Polygalacturonase</fullName>
    </recommendedName>
</protein>
<dbReference type="OrthoDB" id="187139at2759"/>
<dbReference type="SUPFAM" id="SSF51126">
    <property type="entry name" value="Pectin lyase-like"/>
    <property type="match status" value="1"/>
</dbReference>
<evidence type="ECO:0000256" key="4">
    <source>
        <dbReference type="ARBA" id="ARBA00022525"/>
    </source>
</evidence>
<dbReference type="Gene3D" id="2.160.20.10">
    <property type="entry name" value="Single-stranded right-handed beta-helix, Pectin lyase-like"/>
    <property type="match status" value="1"/>
</dbReference>
<comment type="caution">
    <text evidence="10">The sequence shown here is derived from an EMBL/GenBank/DDBJ whole genome shotgun (WGS) entry which is preliminary data.</text>
</comment>
<keyword evidence="4" id="KW-0964">Secreted</keyword>
<dbReference type="InterPro" id="IPR000743">
    <property type="entry name" value="Glyco_hydro_28"/>
</dbReference>
<keyword evidence="5 9" id="KW-0378">Hydrolase</keyword>
<reference evidence="10" key="1">
    <citation type="submission" date="2022-02" db="EMBL/GenBank/DDBJ databases">
        <authorList>
            <person name="Henning P.M."/>
            <person name="McCubbin A.G."/>
            <person name="Shore J.S."/>
        </authorList>
    </citation>
    <scope>NUCLEOTIDE SEQUENCE</scope>
    <source>
        <strain evidence="10">F60SS</strain>
        <tissue evidence="10">Leaves</tissue>
    </source>
</reference>
<keyword evidence="11" id="KW-1185">Reference proteome</keyword>
<proteinExistence type="inferred from homology"/>
<organism evidence="10 11">
    <name type="scientific">Turnera subulata</name>
    <dbReference type="NCBI Taxonomy" id="218843"/>
    <lineage>
        <taxon>Eukaryota</taxon>
        <taxon>Viridiplantae</taxon>
        <taxon>Streptophyta</taxon>
        <taxon>Embryophyta</taxon>
        <taxon>Tracheophyta</taxon>
        <taxon>Spermatophyta</taxon>
        <taxon>Magnoliopsida</taxon>
        <taxon>eudicotyledons</taxon>
        <taxon>Gunneridae</taxon>
        <taxon>Pentapetalae</taxon>
        <taxon>rosids</taxon>
        <taxon>fabids</taxon>
        <taxon>Malpighiales</taxon>
        <taxon>Passifloraceae</taxon>
        <taxon>Turnera</taxon>
    </lineage>
</organism>
<evidence type="ECO:0000313" key="10">
    <source>
        <dbReference type="EMBL" id="KAJ4824544.1"/>
    </source>
</evidence>
<evidence type="ECO:0000256" key="7">
    <source>
        <dbReference type="ARBA" id="ARBA00023316"/>
    </source>
</evidence>
<dbReference type="InterPro" id="IPR011050">
    <property type="entry name" value="Pectin_lyase_fold/virulence"/>
</dbReference>
<dbReference type="InterPro" id="IPR006626">
    <property type="entry name" value="PbH1"/>
</dbReference>
<keyword evidence="3" id="KW-0134">Cell wall</keyword>
<evidence type="ECO:0000256" key="6">
    <source>
        <dbReference type="ARBA" id="ARBA00023295"/>
    </source>
</evidence>
<dbReference type="InterPro" id="IPR012334">
    <property type="entry name" value="Pectin_lyas_fold"/>
</dbReference>
<evidence type="ECO:0008006" key="12">
    <source>
        <dbReference type="Google" id="ProtNLM"/>
    </source>
</evidence>
<name>A0A9Q0F5N2_9ROSI</name>
<feature type="active site" evidence="8">
    <location>
        <position position="152"/>
    </location>
</feature>
<evidence type="ECO:0000256" key="1">
    <source>
        <dbReference type="ARBA" id="ARBA00004191"/>
    </source>
</evidence>
<keyword evidence="7" id="KW-0961">Cell wall biogenesis/degradation</keyword>
<comment type="subcellular location">
    <subcellularLocation>
        <location evidence="1">Secreted</location>
        <location evidence="1">Cell wall</location>
    </subcellularLocation>
</comment>
<evidence type="ECO:0000256" key="3">
    <source>
        <dbReference type="ARBA" id="ARBA00022512"/>
    </source>
</evidence>
<dbReference type="PROSITE" id="PS00502">
    <property type="entry name" value="POLYGALACTURONASE"/>
    <property type="match status" value="1"/>
</dbReference>
<evidence type="ECO:0000313" key="11">
    <source>
        <dbReference type="Proteomes" id="UP001141552"/>
    </source>
</evidence>
<dbReference type="GO" id="GO:0004650">
    <property type="term" value="F:polygalacturonase activity"/>
    <property type="evidence" value="ECO:0007669"/>
    <property type="project" value="InterPro"/>
</dbReference>
<sequence>LDGTIMAPKSTAPWSGSNYMTWLHFRDVNGLTIKGSGQLNGQGELWWAQKDKVPQRPAALSFFNSKNLTLNGFSSINSPGGHMVIVGSDDSTISNLTLTAPDESPNTDGIKLSHMSNVHIHDCNIGTGDDCIAMVINSSYIDIERINCGPGHGISIGSLGWKGVTTYVEEVHVKDCNFKGTTNGIRIKTKQGGQGYVRNVTYENISFDGVANPIIIDQFYGDLKNQTEAVKVSDITYTNVHGTFKKDDAIVLKCSDSVSCSNLQFNNVTITSATLGKAAKVLCNHASGRIDNYSTPKINCLK</sequence>
<dbReference type="PANTHER" id="PTHR31375">
    <property type="match status" value="1"/>
</dbReference>
<dbReference type="Pfam" id="PF00295">
    <property type="entry name" value="Glyco_hydro_28"/>
    <property type="match status" value="1"/>
</dbReference>
<accession>A0A9Q0F5N2</accession>
<reference evidence="10" key="2">
    <citation type="journal article" date="2023" name="Plants (Basel)">
        <title>Annotation of the Turnera subulata (Passifloraceae) Draft Genome Reveals the S-Locus Evolved after the Divergence of Turneroideae from Passifloroideae in a Stepwise Manner.</title>
        <authorList>
            <person name="Henning P.M."/>
            <person name="Roalson E.H."/>
            <person name="Mir W."/>
            <person name="McCubbin A.G."/>
            <person name="Shore J.S."/>
        </authorList>
    </citation>
    <scope>NUCLEOTIDE SEQUENCE</scope>
    <source>
        <strain evidence="10">F60SS</strain>
    </source>
</reference>
<dbReference type="SMART" id="SM00710">
    <property type="entry name" value="PbH1"/>
    <property type="match status" value="6"/>
</dbReference>
<feature type="non-terminal residue" evidence="10">
    <location>
        <position position="302"/>
    </location>
</feature>
<dbReference type="AlphaFoldDB" id="A0A9Q0F5N2"/>
<comment type="similarity">
    <text evidence="2 9">Belongs to the glycosyl hydrolase 28 family.</text>
</comment>
<dbReference type="Proteomes" id="UP001141552">
    <property type="component" value="Unassembled WGS sequence"/>
</dbReference>
<gene>
    <name evidence="10" type="ORF">Tsubulata_027471</name>
</gene>
<keyword evidence="6 9" id="KW-0326">Glycosidase</keyword>
<evidence type="ECO:0000256" key="8">
    <source>
        <dbReference type="PROSITE-ProRule" id="PRU10052"/>
    </source>
</evidence>
<evidence type="ECO:0000256" key="2">
    <source>
        <dbReference type="ARBA" id="ARBA00008834"/>
    </source>
</evidence>
<dbReference type="EMBL" id="JAKUCV010007157">
    <property type="protein sequence ID" value="KAJ4824544.1"/>
    <property type="molecule type" value="Genomic_DNA"/>
</dbReference>
<dbReference type="GO" id="GO:0005975">
    <property type="term" value="P:carbohydrate metabolic process"/>
    <property type="evidence" value="ECO:0007669"/>
    <property type="project" value="InterPro"/>
</dbReference>